<dbReference type="OrthoDB" id="5979778at2759"/>
<accession>A0A7D9L396</accession>
<dbReference type="InterPro" id="IPR031248">
    <property type="entry name" value="RNF213"/>
</dbReference>
<evidence type="ECO:0000313" key="1">
    <source>
        <dbReference type="EMBL" id="CAB4025218.1"/>
    </source>
</evidence>
<comment type="caution">
    <text evidence="1">The sequence shown here is derived from an EMBL/GenBank/DDBJ whole genome shotgun (WGS) entry which is preliminary data.</text>
</comment>
<dbReference type="AlphaFoldDB" id="A0A7D9L396"/>
<name>A0A7D9L396_PARCT</name>
<dbReference type="GO" id="GO:0016887">
    <property type="term" value="F:ATP hydrolysis activity"/>
    <property type="evidence" value="ECO:0007669"/>
    <property type="project" value="InterPro"/>
</dbReference>
<reference evidence="1" key="1">
    <citation type="submission" date="2020-04" db="EMBL/GenBank/DDBJ databases">
        <authorList>
            <person name="Alioto T."/>
            <person name="Alioto T."/>
            <person name="Gomez Garrido J."/>
        </authorList>
    </citation>
    <scope>NUCLEOTIDE SEQUENCE</scope>
    <source>
        <strain evidence="1">A484AB</strain>
    </source>
</reference>
<organism evidence="1 2">
    <name type="scientific">Paramuricea clavata</name>
    <name type="common">Red gorgonian</name>
    <name type="synonym">Violescent sea-whip</name>
    <dbReference type="NCBI Taxonomy" id="317549"/>
    <lineage>
        <taxon>Eukaryota</taxon>
        <taxon>Metazoa</taxon>
        <taxon>Cnidaria</taxon>
        <taxon>Anthozoa</taxon>
        <taxon>Octocorallia</taxon>
        <taxon>Malacalcyonacea</taxon>
        <taxon>Plexauridae</taxon>
        <taxon>Paramuricea</taxon>
    </lineage>
</organism>
<feature type="non-terminal residue" evidence="1">
    <location>
        <position position="1"/>
    </location>
</feature>
<keyword evidence="2" id="KW-1185">Reference proteome</keyword>
<dbReference type="Proteomes" id="UP001152795">
    <property type="component" value="Unassembled WGS sequence"/>
</dbReference>
<proteinExistence type="predicted"/>
<evidence type="ECO:0000313" key="2">
    <source>
        <dbReference type="Proteomes" id="UP001152795"/>
    </source>
</evidence>
<gene>
    <name evidence="1" type="ORF">PACLA_8A089486</name>
</gene>
<dbReference type="EMBL" id="CACRXK020013487">
    <property type="protein sequence ID" value="CAB4025218.1"/>
    <property type="molecule type" value="Genomic_DNA"/>
</dbReference>
<feature type="non-terminal residue" evidence="1">
    <location>
        <position position="337"/>
    </location>
</feature>
<dbReference type="PANTHER" id="PTHR22605">
    <property type="entry name" value="RZ-TYPE DOMAIN-CONTAINING PROTEIN"/>
    <property type="match status" value="1"/>
</dbReference>
<dbReference type="GO" id="GO:0004842">
    <property type="term" value="F:ubiquitin-protein transferase activity"/>
    <property type="evidence" value="ECO:0007669"/>
    <property type="project" value="InterPro"/>
</dbReference>
<protein>
    <submittedName>
        <fullName evidence="1">Uncharacterized protein</fullName>
    </submittedName>
</protein>
<dbReference type="PANTHER" id="PTHR22605:SF16">
    <property type="entry name" value="E3 UBIQUITIN-PROTEIN LIGASE RNF213"/>
    <property type="match status" value="1"/>
</dbReference>
<sequence length="337" mass="38818">DSDEKEIDHQNIKPTLLLKNCLQAAAARIYDESAEVDRATKRIEILLKWLPEDNSQETEFSKILATRVHKLLRQQDENLCHKNHRLWVRDEALRQGHLQETGTFRKALWQKLSSIVSPMLSEVIAYCDQNHNLDLLGEEKEWKTRLWLTLINEEAITPLNYDSFTSPVSGRVRERALVSSTGVGYYFSGKFPFSWIIKDMVNVLLLQVGADPSKTLISLRGVFYSSPLGQLLKFAFEDKNIKEEAAMNYLNDFLHMMYKPVVEGELQLISDAVFAAAGKLHQSLYENEEFELDIPFIHFTYSLIQARLVNFSELVHAFPNLVQTILTKRDQLDVGEM</sequence>